<dbReference type="PANTHER" id="PTHR47534">
    <property type="entry name" value="YALI0E05731P"/>
    <property type="match status" value="1"/>
</dbReference>
<dbReference type="Gene3D" id="3.40.50.720">
    <property type="entry name" value="NAD(P)-binding Rossmann-like Domain"/>
    <property type="match status" value="1"/>
</dbReference>
<sequence>MVSLSTVSASNVRISSILPSNLVAVFIGATSGIGEATLKKFAQHTISPRVYFIGRSQEAADRIAAECRALNPTGQFIFRQADVSLIRNVDKVCEEIKAKEQSINLLFLSCGVASLDRSKTAEGVHLLAAINYYARIRFITNLLPLVQRASGLRRIVGVGGGSHEDEIDRNDFPALTIPIEKLRGHLTSLVTLGIEGVARGAPEVSFIHDYPGTVKTKLLDIYPEEVLKTFEYVPIDECGQRHLFLATSARFPPANGTVMGVPLEDGVEIAVGTSGAVGSGVYSVGVDCESASSAVLAVLKGMRERGLVEEVRLHTQDELRRITTS</sequence>
<name>A0AAN7Z8J3_9PEZI</name>
<proteinExistence type="predicted"/>
<dbReference type="EMBL" id="JAWHQM010000044">
    <property type="protein sequence ID" value="KAK5634787.1"/>
    <property type="molecule type" value="Genomic_DNA"/>
</dbReference>
<keyword evidence="3" id="KW-1185">Reference proteome</keyword>
<dbReference type="InterPro" id="IPR036291">
    <property type="entry name" value="NAD(P)-bd_dom_sf"/>
</dbReference>
<organism evidence="2 3">
    <name type="scientific">Xylaria bambusicola</name>
    <dbReference type="NCBI Taxonomy" id="326684"/>
    <lineage>
        <taxon>Eukaryota</taxon>
        <taxon>Fungi</taxon>
        <taxon>Dikarya</taxon>
        <taxon>Ascomycota</taxon>
        <taxon>Pezizomycotina</taxon>
        <taxon>Sordariomycetes</taxon>
        <taxon>Xylariomycetidae</taxon>
        <taxon>Xylariales</taxon>
        <taxon>Xylariaceae</taxon>
        <taxon>Xylaria</taxon>
    </lineage>
</organism>
<evidence type="ECO:0000313" key="2">
    <source>
        <dbReference type="EMBL" id="KAK5634787.1"/>
    </source>
</evidence>
<accession>A0AAN7Z8J3</accession>
<reference evidence="2 3" key="1">
    <citation type="submission" date="2023-10" db="EMBL/GenBank/DDBJ databases">
        <title>Draft genome sequence of Xylaria bambusicola isolate GMP-LS, the root and basal stem rot pathogen of sugarcane in Indonesia.</title>
        <authorList>
            <person name="Selvaraj P."/>
            <person name="Muralishankar V."/>
            <person name="Muruganantham S."/>
            <person name="Sp S."/>
            <person name="Haryani S."/>
            <person name="Lau K.J.X."/>
            <person name="Naqvi N.I."/>
        </authorList>
    </citation>
    <scope>NUCLEOTIDE SEQUENCE [LARGE SCALE GENOMIC DNA]</scope>
    <source>
        <strain evidence="2">GMP-LS</strain>
    </source>
</reference>
<dbReference type="Proteomes" id="UP001305414">
    <property type="component" value="Unassembled WGS sequence"/>
</dbReference>
<comment type="caution">
    <text evidence="2">The sequence shown here is derived from an EMBL/GenBank/DDBJ whole genome shotgun (WGS) entry which is preliminary data.</text>
</comment>
<dbReference type="InterPro" id="IPR052228">
    <property type="entry name" value="Sec_Metab_Biosynth_Oxidored"/>
</dbReference>
<dbReference type="AlphaFoldDB" id="A0AAN7Z8J3"/>
<evidence type="ECO:0000313" key="3">
    <source>
        <dbReference type="Proteomes" id="UP001305414"/>
    </source>
</evidence>
<dbReference type="PANTHER" id="PTHR47534:SF3">
    <property type="entry name" value="ALCOHOL DEHYDROGENASE-LIKE C-TERMINAL DOMAIN-CONTAINING PROTEIN"/>
    <property type="match status" value="1"/>
</dbReference>
<dbReference type="GO" id="GO:0016491">
    <property type="term" value="F:oxidoreductase activity"/>
    <property type="evidence" value="ECO:0007669"/>
    <property type="project" value="UniProtKB-KW"/>
</dbReference>
<evidence type="ECO:0000256" key="1">
    <source>
        <dbReference type="ARBA" id="ARBA00023002"/>
    </source>
</evidence>
<keyword evidence="1" id="KW-0560">Oxidoreductase</keyword>
<gene>
    <name evidence="2" type="ORF">RRF57_010500</name>
</gene>
<dbReference type="InterPro" id="IPR002347">
    <property type="entry name" value="SDR_fam"/>
</dbReference>
<dbReference type="Pfam" id="PF00106">
    <property type="entry name" value="adh_short"/>
    <property type="match status" value="1"/>
</dbReference>
<protein>
    <submittedName>
        <fullName evidence="2">Uncharacterized protein</fullName>
    </submittedName>
</protein>
<dbReference type="SUPFAM" id="SSF51735">
    <property type="entry name" value="NAD(P)-binding Rossmann-fold domains"/>
    <property type="match status" value="1"/>
</dbReference>